<reference evidence="2" key="1">
    <citation type="submission" date="2017-01" db="EMBL/GenBank/DDBJ databases">
        <title>Novel pathways for hydrocarbon cycling and metabolic interdependencies in hydrothermal sediment communities.</title>
        <authorList>
            <person name="Dombrowski N."/>
            <person name="Seitz K."/>
            <person name="Teske A."/>
            <person name="Baker B."/>
        </authorList>
    </citation>
    <scope>NUCLEOTIDE SEQUENCE [LARGE SCALE GENOMIC DNA]</scope>
</reference>
<organism evidence="1 2">
    <name type="scientific">candidate division WOR-3 bacterium 4484_100</name>
    <dbReference type="NCBI Taxonomy" id="1936077"/>
    <lineage>
        <taxon>Bacteria</taxon>
        <taxon>Bacteria division WOR-3</taxon>
    </lineage>
</organism>
<comment type="caution">
    <text evidence="1">The sequence shown here is derived from an EMBL/GenBank/DDBJ whole genome shotgun (WGS) entry which is preliminary data.</text>
</comment>
<evidence type="ECO:0000313" key="2">
    <source>
        <dbReference type="Proteomes" id="UP000191663"/>
    </source>
</evidence>
<feature type="non-terminal residue" evidence="1">
    <location>
        <position position="316"/>
    </location>
</feature>
<gene>
    <name evidence="1" type="ORF">BXT86_02190</name>
</gene>
<name>A0A1V4QFY6_UNCW3</name>
<proteinExistence type="predicted"/>
<dbReference type="Proteomes" id="UP000191663">
    <property type="component" value="Unassembled WGS sequence"/>
</dbReference>
<dbReference type="AlphaFoldDB" id="A0A1V4QFY6"/>
<dbReference type="EMBL" id="MUKB01000027">
    <property type="protein sequence ID" value="OPX18234.1"/>
    <property type="molecule type" value="Genomic_DNA"/>
</dbReference>
<evidence type="ECO:0000313" key="1">
    <source>
        <dbReference type="EMBL" id="OPX18234.1"/>
    </source>
</evidence>
<accession>A0A1V4QFY6</accession>
<protein>
    <submittedName>
        <fullName evidence="1">Uncharacterized protein</fullName>
    </submittedName>
</protein>
<sequence length="316" mass="36011">MIKALLFISIITEPQNPDSLFYGLDSVYFRYAPVLVESVYQGSLYQNQFWDTTEEEDRLEFNGFKNFSYDLVQGFDQGLKIDINGEVKGVRIEGNLSDKAVPTSTVPISEIEQMSIKIFTRNVSAGLGNLSLTLPFNLNDEIQGGQLGIHTQNKDNHINFAYAINRGEFKLKRFNGEEGKQSPYFLDASIIANSEKVYLSQGISRPILLKRGDDYTIDYEQGILSFTNNQIITRYSRIEVEYQKAIEDYPKIYEETDFRAGSDRIQTTGLFRRRYDDKMNPLTFELSPAEIESLKIVGDSSIIMHTYAESSDSGSY</sequence>